<reference evidence="1" key="1">
    <citation type="submission" date="2022-02" db="EMBL/GenBank/DDBJ databases">
        <authorList>
            <person name="King R."/>
        </authorList>
    </citation>
    <scope>NUCLEOTIDE SEQUENCE</scope>
</reference>
<organism evidence="1 2">
    <name type="scientific">Aphis gossypii</name>
    <name type="common">Cotton aphid</name>
    <dbReference type="NCBI Taxonomy" id="80765"/>
    <lineage>
        <taxon>Eukaryota</taxon>
        <taxon>Metazoa</taxon>
        <taxon>Ecdysozoa</taxon>
        <taxon>Arthropoda</taxon>
        <taxon>Hexapoda</taxon>
        <taxon>Insecta</taxon>
        <taxon>Pterygota</taxon>
        <taxon>Neoptera</taxon>
        <taxon>Paraneoptera</taxon>
        <taxon>Hemiptera</taxon>
        <taxon>Sternorrhyncha</taxon>
        <taxon>Aphidomorpha</taxon>
        <taxon>Aphidoidea</taxon>
        <taxon>Aphididae</taxon>
        <taxon>Aphidini</taxon>
        <taxon>Aphis</taxon>
        <taxon>Aphis</taxon>
    </lineage>
</organism>
<protein>
    <submittedName>
        <fullName evidence="1">Uncharacterized protein</fullName>
    </submittedName>
</protein>
<dbReference type="EMBL" id="OU899034">
    <property type="protein sequence ID" value="CAH1713540.1"/>
    <property type="molecule type" value="Genomic_DNA"/>
</dbReference>
<dbReference type="Proteomes" id="UP001154329">
    <property type="component" value="Chromosome 1"/>
</dbReference>
<sequence length="183" mass="21653">MLLLLIYTRPLLQYTLHILLLLLYLGLDRPAYGTQHAHVPLFVRIVYVCTLCVYNNNNGTLFRTYIYTYAHVYKCARKHTENDIFLSFTWTRYNILRFLDSCFIDVNSPTDRHTPHIRRSLAPRIALLHVLDVPPNHQPQTRFLCIYIYIMKNILINDRKWPTPAAKRIPTYGRVFVTFIAIL</sequence>
<evidence type="ECO:0000313" key="1">
    <source>
        <dbReference type="EMBL" id="CAH1713540.1"/>
    </source>
</evidence>
<dbReference type="AlphaFoldDB" id="A0A9P0IQ42"/>
<name>A0A9P0IQ42_APHGO</name>
<gene>
    <name evidence="1" type="ORF">APHIGO_LOCUS2439</name>
</gene>
<reference evidence="1" key="2">
    <citation type="submission" date="2022-10" db="EMBL/GenBank/DDBJ databases">
        <authorList>
            <consortium name="ENA_rothamsted_submissions"/>
            <consortium name="culmorum"/>
            <person name="King R."/>
        </authorList>
    </citation>
    <scope>NUCLEOTIDE SEQUENCE</scope>
</reference>
<keyword evidence="2" id="KW-1185">Reference proteome</keyword>
<evidence type="ECO:0000313" key="2">
    <source>
        <dbReference type="Proteomes" id="UP001154329"/>
    </source>
</evidence>
<proteinExistence type="predicted"/>
<accession>A0A9P0IQ42</accession>